<name>A0A1C4YXP7_MICVI</name>
<feature type="region of interest" description="Disordered" evidence="1">
    <location>
        <begin position="213"/>
        <end position="243"/>
    </location>
</feature>
<reference evidence="3" key="1">
    <citation type="submission" date="2016-06" db="EMBL/GenBank/DDBJ databases">
        <authorList>
            <person name="Varghese N."/>
            <person name="Submissions Spin"/>
        </authorList>
    </citation>
    <scope>NUCLEOTIDE SEQUENCE [LARGE SCALE GENOMIC DNA]</scope>
    <source>
        <strain evidence="3">DSM 43909</strain>
    </source>
</reference>
<gene>
    <name evidence="2" type="ORF">GA0074695_4842</name>
</gene>
<feature type="compositionally biased region" description="Low complexity" evidence="1">
    <location>
        <begin position="215"/>
        <end position="231"/>
    </location>
</feature>
<dbReference type="EMBL" id="LT607411">
    <property type="protein sequence ID" value="SCF25478.1"/>
    <property type="molecule type" value="Genomic_DNA"/>
</dbReference>
<feature type="region of interest" description="Disordered" evidence="1">
    <location>
        <begin position="1"/>
        <end position="57"/>
    </location>
</feature>
<organism evidence="2 3">
    <name type="scientific">Micromonospora viridifaciens</name>
    <dbReference type="NCBI Taxonomy" id="1881"/>
    <lineage>
        <taxon>Bacteria</taxon>
        <taxon>Bacillati</taxon>
        <taxon>Actinomycetota</taxon>
        <taxon>Actinomycetes</taxon>
        <taxon>Micromonosporales</taxon>
        <taxon>Micromonosporaceae</taxon>
        <taxon>Micromonospora</taxon>
    </lineage>
</organism>
<evidence type="ECO:0000313" key="3">
    <source>
        <dbReference type="Proteomes" id="UP000198242"/>
    </source>
</evidence>
<evidence type="ECO:0000313" key="2">
    <source>
        <dbReference type="EMBL" id="SCF25478.1"/>
    </source>
</evidence>
<sequence length="243" mass="26565">MLPKESQPADLQKGPPVRGINQFGTGLSSTLLSSQRTTTHHPETPHRGAPVRGISSRTRRSRAGHFYYVTRWFLPCQTDVSRFAMLPPFCRAPRSDRLAPGASWNSAERPPRSPACSSVSLPAGNLTRSVPPRQIRLAANPGAPPGSQVDGVNHPHLAVIPALRPPGLSPCFVRSALAERKLRAQRFDRQIRWARPASHRRGTTIYAAQRRRRNACPGAAPGTARAAGPPARRWRPPPRCGCC</sequence>
<keyword evidence="3" id="KW-1185">Reference proteome</keyword>
<feature type="region of interest" description="Disordered" evidence="1">
    <location>
        <begin position="97"/>
        <end position="128"/>
    </location>
</feature>
<dbReference type="Proteomes" id="UP000198242">
    <property type="component" value="Chromosome I"/>
</dbReference>
<dbReference type="AlphaFoldDB" id="A0A1C4YXP7"/>
<evidence type="ECO:0000256" key="1">
    <source>
        <dbReference type="SAM" id="MobiDB-lite"/>
    </source>
</evidence>
<accession>A0A1C4YXP7</accession>
<protein>
    <submittedName>
        <fullName evidence="2">Uncharacterized protein</fullName>
    </submittedName>
</protein>
<proteinExistence type="predicted"/>
<feature type="compositionally biased region" description="Low complexity" evidence="1">
    <location>
        <begin position="27"/>
        <end position="37"/>
    </location>
</feature>